<keyword evidence="2" id="KW-0378">Hydrolase</keyword>
<evidence type="ECO:0000256" key="2">
    <source>
        <dbReference type="ARBA" id="ARBA00022801"/>
    </source>
</evidence>
<evidence type="ECO:0000313" key="5">
    <source>
        <dbReference type="EMBL" id="APX10363.1"/>
    </source>
</evidence>
<evidence type="ECO:0000313" key="6">
    <source>
        <dbReference type="Proteomes" id="UP000186336"/>
    </source>
</evidence>
<evidence type="ECO:0000256" key="3">
    <source>
        <dbReference type="ARBA" id="ARBA00023295"/>
    </source>
</evidence>
<dbReference type="KEGG" id="tom:BWR18_00615"/>
<dbReference type="SUPFAM" id="SSF51445">
    <property type="entry name" value="(Trans)glycosidases"/>
    <property type="match status" value="1"/>
</dbReference>
<dbReference type="RefSeq" id="WP_076626196.1">
    <property type="nucleotide sequence ID" value="NZ_CP019312.1"/>
</dbReference>
<organism evidence="5 6">
    <name type="scientific">Tateyamaria omphalii</name>
    <dbReference type="NCBI Taxonomy" id="299262"/>
    <lineage>
        <taxon>Bacteria</taxon>
        <taxon>Pseudomonadati</taxon>
        <taxon>Pseudomonadota</taxon>
        <taxon>Alphaproteobacteria</taxon>
        <taxon>Rhodobacterales</taxon>
        <taxon>Roseobacteraceae</taxon>
        <taxon>Tateyamaria</taxon>
    </lineage>
</organism>
<reference evidence="5 6" key="1">
    <citation type="submission" date="2017-01" db="EMBL/GenBank/DDBJ databases">
        <title>Complete genome of Tateyamaria omphalii DOK1-4 isolated from seawater in Dokdo.</title>
        <authorList>
            <person name="Kim J.H."/>
            <person name="Chi W.-J."/>
        </authorList>
    </citation>
    <scope>NUCLEOTIDE SEQUENCE [LARGE SCALE GENOMIC DNA]</scope>
    <source>
        <strain evidence="5 6">DOK1-4</strain>
    </source>
</reference>
<accession>A0A1P8MQU7</accession>
<gene>
    <name evidence="5" type="ORF">BWR18_00615</name>
</gene>
<dbReference type="PANTHER" id="PTHR10357">
    <property type="entry name" value="ALPHA-AMYLASE FAMILY MEMBER"/>
    <property type="match status" value="1"/>
</dbReference>
<dbReference type="Pfam" id="PF00128">
    <property type="entry name" value="Alpha-amylase"/>
    <property type="match status" value="1"/>
</dbReference>
<feature type="domain" description="Glycosyl hydrolase family 13 catalytic" evidence="4">
    <location>
        <begin position="29"/>
        <end position="417"/>
    </location>
</feature>
<keyword evidence="6" id="KW-1185">Reference proteome</keyword>
<dbReference type="EMBL" id="CP019312">
    <property type="protein sequence ID" value="APX10363.1"/>
    <property type="molecule type" value="Genomic_DNA"/>
</dbReference>
<dbReference type="Pfam" id="PF16657">
    <property type="entry name" value="Malt_amylase_C"/>
    <property type="match status" value="1"/>
</dbReference>
<dbReference type="InterPro" id="IPR006047">
    <property type="entry name" value="GH13_cat_dom"/>
</dbReference>
<evidence type="ECO:0000256" key="1">
    <source>
        <dbReference type="ARBA" id="ARBA00008061"/>
    </source>
</evidence>
<proteinExistence type="inferred from homology"/>
<dbReference type="FunFam" id="3.90.400.10:FF:000002">
    <property type="entry name" value="Sucrose isomerase"/>
    <property type="match status" value="1"/>
</dbReference>
<dbReference type="GO" id="GO:0009313">
    <property type="term" value="P:oligosaccharide catabolic process"/>
    <property type="evidence" value="ECO:0007669"/>
    <property type="project" value="TreeGrafter"/>
</dbReference>
<dbReference type="CDD" id="cd11330">
    <property type="entry name" value="AmyAc_OligoGlu"/>
    <property type="match status" value="1"/>
</dbReference>
<name>A0A1P8MQU7_9RHOB</name>
<dbReference type="Gene3D" id="3.90.400.10">
    <property type="entry name" value="Oligo-1,6-glucosidase, Domain 2"/>
    <property type="match status" value="1"/>
</dbReference>
<dbReference type="GO" id="GO:0004556">
    <property type="term" value="F:alpha-amylase activity"/>
    <property type="evidence" value="ECO:0007669"/>
    <property type="project" value="TreeGrafter"/>
</dbReference>
<sequence length="553" mass="62139">MNKKAEFDMAAVRTLVTDTDWWRGAVIYQIYPRSFQDSNGDGIGDLNGITSRLPYVASLGVDAIWISPFFTSPMKDFGYDVSDYCGVDPMFGTMADFDALVETAHALGLRVMIDLVLSHTSDEHPWFQDCAHSRDNEKCDWYVWSDPKPDGTPPNNWLSIFGGPAWTWEPRREQYYLHNFLKTQPDLNFHNPDVQDALLDVTRFWLDRGVDGFRLDTINFYYADKDLRDNPALPPEQRNANIAPSVNPYNHQEHLYSKNRPENLEFLARFRALLDEYPGAAAVGEVGDAQRGLEIMGEYTAGDDRVQMCYAFEFLAKDPLTADRVVEVLTKVDDVAADGWACWAFSNHDVIRHASRWDLPDAAMRAYATLILCLRGSVCLYQGEELGLHEADVAFEDLQDPYGIEFWPEFKGRDGCRTPMVWEPSNSHGGFTTGDPWLPVSRDHLHNAVTSQEDDPSALLHHYRKAIALRHAHTALAKGTHDGVQATGNVVHFTRHHDDQTVFCAINLSDEPSTLDLPAGTWVTIGSELGSTAPSPDGHVHLGPWQVAIALKT</sequence>
<dbReference type="PANTHER" id="PTHR10357:SF179">
    <property type="entry name" value="NEUTRAL AND BASIC AMINO ACID TRANSPORT PROTEIN RBAT"/>
    <property type="match status" value="1"/>
</dbReference>
<dbReference type="InterPro" id="IPR017853">
    <property type="entry name" value="GH"/>
</dbReference>
<dbReference type="STRING" id="299262.BWR18_00615"/>
<comment type="similarity">
    <text evidence="1">Belongs to the glycosyl hydrolase 13 family.</text>
</comment>
<dbReference type="SMART" id="SM00642">
    <property type="entry name" value="Aamy"/>
    <property type="match status" value="1"/>
</dbReference>
<dbReference type="Proteomes" id="UP000186336">
    <property type="component" value="Chromosome"/>
</dbReference>
<dbReference type="Gene3D" id="2.60.40.1180">
    <property type="entry name" value="Golgi alpha-mannosidase II"/>
    <property type="match status" value="1"/>
</dbReference>
<evidence type="ECO:0000259" key="4">
    <source>
        <dbReference type="SMART" id="SM00642"/>
    </source>
</evidence>
<dbReference type="InterPro" id="IPR013780">
    <property type="entry name" value="Glyco_hydro_b"/>
</dbReference>
<keyword evidence="3" id="KW-0326">Glycosidase</keyword>
<protein>
    <submittedName>
        <fullName evidence="5">Alpha-glucosidase</fullName>
    </submittedName>
</protein>
<dbReference type="Gene3D" id="3.20.20.80">
    <property type="entry name" value="Glycosidases"/>
    <property type="match status" value="2"/>
</dbReference>
<dbReference type="OrthoDB" id="9805159at2"/>
<dbReference type="SUPFAM" id="SSF51011">
    <property type="entry name" value="Glycosyl hydrolase domain"/>
    <property type="match status" value="1"/>
</dbReference>
<dbReference type="AlphaFoldDB" id="A0A1P8MQU7"/>
<dbReference type="InterPro" id="IPR045857">
    <property type="entry name" value="O16G_dom_2"/>
</dbReference>
<dbReference type="InterPro" id="IPR032091">
    <property type="entry name" value="Malt_amylase-like_C"/>
</dbReference>